<dbReference type="SUPFAM" id="SSF46689">
    <property type="entry name" value="Homeodomain-like"/>
    <property type="match status" value="1"/>
</dbReference>
<dbReference type="InterPro" id="IPR011006">
    <property type="entry name" value="CheY-like_superfamily"/>
</dbReference>
<dbReference type="GO" id="GO:0043565">
    <property type="term" value="F:sequence-specific DNA binding"/>
    <property type="evidence" value="ECO:0007669"/>
    <property type="project" value="InterPro"/>
</dbReference>
<dbReference type="AlphaFoldDB" id="A0A3P3VSH5"/>
<dbReference type="GO" id="GO:0000160">
    <property type="term" value="P:phosphorelay signal transduction system"/>
    <property type="evidence" value="ECO:0007669"/>
    <property type="project" value="InterPro"/>
</dbReference>
<dbReference type="CDD" id="cd00009">
    <property type="entry name" value="AAA"/>
    <property type="match status" value="1"/>
</dbReference>
<evidence type="ECO:0000256" key="2">
    <source>
        <dbReference type="ARBA" id="ARBA00022840"/>
    </source>
</evidence>
<evidence type="ECO:0000256" key="3">
    <source>
        <dbReference type="ARBA" id="ARBA00023015"/>
    </source>
</evidence>
<dbReference type="Pfam" id="PF25601">
    <property type="entry name" value="AAA_lid_14"/>
    <property type="match status" value="1"/>
</dbReference>
<evidence type="ECO:0000256" key="4">
    <source>
        <dbReference type="ARBA" id="ARBA00023163"/>
    </source>
</evidence>
<dbReference type="GO" id="GO:0005524">
    <property type="term" value="F:ATP binding"/>
    <property type="evidence" value="ECO:0007669"/>
    <property type="project" value="UniProtKB-KW"/>
</dbReference>
<dbReference type="SUPFAM" id="SSF52172">
    <property type="entry name" value="CheY-like"/>
    <property type="match status" value="1"/>
</dbReference>
<comment type="caution">
    <text evidence="8">The sequence shown here is derived from an EMBL/GenBank/DDBJ whole genome shotgun (WGS) entry which is preliminary data.</text>
</comment>
<keyword evidence="1" id="KW-0547">Nucleotide-binding</keyword>
<dbReference type="InterPro" id="IPR001789">
    <property type="entry name" value="Sig_transdc_resp-reg_receiver"/>
</dbReference>
<evidence type="ECO:0000256" key="5">
    <source>
        <dbReference type="PROSITE-ProRule" id="PRU00169"/>
    </source>
</evidence>
<name>A0A3P3VSH5_9GAMM</name>
<reference evidence="8 9" key="1">
    <citation type="submission" date="2018-08" db="EMBL/GenBank/DDBJ databases">
        <authorList>
            <person name="Khan S.A."/>
        </authorList>
    </citation>
    <scope>NUCLEOTIDE SEQUENCE [LARGE SCALE GENOMIC DNA]</scope>
    <source>
        <strain evidence="8 9">GTF-13</strain>
    </source>
</reference>
<keyword evidence="3" id="KW-0805">Transcription regulation</keyword>
<feature type="domain" description="Response regulatory" evidence="7">
    <location>
        <begin position="5"/>
        <end position="119"/>
    </location>
</feature>
<keyword evidence="2" id="KW-0067">ATP-binding</keyword>
<feature type="modified residue" description="4-aspartylphosphate" evidence="5">
    <location>
        <position position="54"/>
    </location>
</feature>
<keyword evidence="4" id="KW-0804">Transcription</keyword>
<evidence type="ECO:0000313" key="9">
    <source>
        <dbReference type="Proteomes" id="UP000280792"/>
    </source>
</evidence>
<dbReference type="Pfam" id="PF00072">
    <property type="entry name" value="Response_reg"/>
    <property type="match status" value="1"/>
</dbReference>
<dbReference type="SMART" id="SM00448">
    <property type="entry name" value="REC"/>
    <property type="match status" value="1"/>
</dbReference>
<evidence type="ECO:0000259" key="6">
    <source>
        <dbReference type="PROSITE" id="PS50045"/>
    </source>
</evidence>
<dbReference type="InterPro" id="IPR058031">
    <property type="entry name" value="AAA_lid_NorR"/>
</dbReference>
<reference evidence="8 9" key="2">
    <citation type="submission" date="2018-12" db="EMBL/GenBank/DDBJ databases">
        <title>Simiduia agarivorans gen. nov., sp. nov., a marine, agarolytic bacterium isolated from shallow coastal water from Keelung, Taiwan.</title>
        <authorList>
            <person name="Shieh W.Y."/>
        </authorList>
    </citation>
    <scope>NUCLEOTIDE SEQUENCE [LARGE SCALE GENOMIC DNA]</scope>
    <source>
        <strain evidence="8 9">GTF-13</strain>
    </source>
</reference>
<dbReference type="FunFam" id="3.40.50.300:FF:000006">
    <property type="entry name" value="DNA-binding transcriptional regulator NtrC"/>
    <property type="match status" value="1"/>
</dbReference>
<dbReference type="Pfam" id="PF02954">
    <property type="entry name" value="HTH_8"/>
    <property type="match status" value="1"/>
</dbReference>
<proteinExistence type="predicted"/>
<dbReference type="Proteomes" id="UP000280792">
    <property type="component" value="Unassembled WGS sequence"/>
</dbReference>
<dbReference type="GO" id="GO:0006355">
    <property type="term" value="P:regulation of DNA-templated transcription"/>
    <property type="evidence" value="ECO:0007669"/>
    <property type="project" value="InterPro"/>
</dbReference>
<dbReference type="InterPro" id="IPR003593">
    <property type="entry name" value="AAA+_ATPase"/>
</dbReference>
<feature type="domain" description="Sigma-54 factor interaction" evidence="6">
    <location>
        <begin position="147"/>
        <end position="373"/>
    </location>
</feature>
<dbReference type="Gene3D" id="1.10.10.60">
    <property type="entry name" value="Homeodomain-like"/>
    <property type="match status" value="1"/>
</dbReference>
<evidence type="ECO:0000313" key="8">
    <source>
        <dbReference type="EMBL" id="RRJ85267.1"/>
    </source>
</evidence>
<gene>
    <name evidence="8" type="ORF">D0544_09455</name>
</gene>
<dbReference type="InterPro" id="IPR002197">
    <property type="entry name" value="HTH_Fis"/>
</dbReference>
<evidence type="ECO:0000259" key="7">
    <source>
        <dbReference type="PROSITE" id="PS50110"/>
    </source>
</evidence>
<dbReference type="InterPro" id="IPR002078">
    <property type="entry name" value="Sigma_54_int"/>
</dbReference>
<dbReference type="Gene3D" id="3.40.50.2300">
    <property type="match status" value="1"/>
</dbReference>
<keyword evidence="9" id="KW-1185">Reference proteome</keyword>
<dbReference type="InterPro" id="IPR027417">
    <property type="entry name" value="P-loop_NTPase"/>
</dbReference>
<dbReference type="SMART" id="SM00382">
    <property type="entry name" value="AAA"/>
    <property type="match status" value="1"/>
</dbReference>
<sequence>MKTLNVLVIDDELALRHILAKAIEKAGHVVDTAGSGTEALEKLSSGEFDVAVSDIRMPDITGIEVVDRAREKGIETCFLMMTAFASVNTAIEAMRAGAYDYMVKPVRNEDVINRLSQIADILELRSENKVLRNLVMATNENQCRMVSEAMARTDRLVKKVAVTDSTVIITGESGTGKGVTARSIHENSLRANAPFIPVNCGAIPENLLESEFFGHAKGAFTGAHKAKKGLFVEADQGTIFLDEIGELPLNLQVKLLHVIEDNSVRPVGSEQARQVDVRIIAATNRDLEKMVAEGTFREDLYFRLNIFNIEIPPLRERLADIPILTEFFIKRESKKLGLGEQIDIEPEALELLKHYSYQGNVRELENIIARSLILAEDNLIRVTDLPTQVIKSGGTAPINGEMLLRDQVRQFEIRVIKQAIDEAGGDRRIAAKKLGLGLSSLYRKLEGADE</sequence>
<dbReference type="InterPro" id="IPR009057">
    <property type="entry name" value="Homeodomain-like_sf"/>
</dbReference>
<dbReference type="Pfam" id="PF00158">
    <property type="entry name" value="Sigma54_activat"/>
    <property type="match status" value="1"/>
</dbReference>
<protein>
    <submittedName>
        <fullName evidence="8">Sigma-54-dependent Fis family transcriptional regulator</fullName>
    </submittedName>
</protein>
<dbReference type="Gene3D" id="1.10.8.60">
    <property type="match status" value="1"/>
</dbReference>
<dbReference type="Gene3D" id="3.40.50.300">
    <property type="entry name" value="P-loop containing nucleotide triphosphate hydrolases"/>
    <property type="match status" value="1"/>
</dbReference>
<dbReference type="RefSeq" id="WP_125015693.1">
    <property type="nucleotide sequence ID" value="NZ_QWEZ01000001.1"/>
</dbReference>
<keyword evidence="5" id="KW-0597">Phosphoprotein</keyword>
<evidence type="ECO:0000256" key="1">
    <source>
        <dbReference type="ARBA" id="ARBA00022741"/>
    </source>
</evidence>
<dbReference type="EMBL" id="QWEZ01000001">
    <property type="protein sequence ID" value="RRJ85267.1"/>
    <property type="molecule type" value="Genomic_DNA"/>
</dbReference>
<accession>A0A3P3VSH5</accession>
<dbReference type="PANTHER" id="PTHR32071">
    <property type="entry name" value="TRANSCRIPTIONAL REGULATORY PROTEIN"/>
    <property type="match status" value="1"/>
</dbReference>
<dbReference type="CDD" id="cd00156">
    <property type="entry name" value="REC"/>
    <property type="match status" value="1"/>
</dbReference>
<dbReference type="PROSITE" id="PS50045">
    <property type="entry name" value="SIGMA54_INTERACT_4"/>
    <property type="match status" value="1"/>
</dbReference>
<organism evidence="8 9">
    <name type="scientific">Aestuariirhabdus litorea</name>
    <dbReference type="NCBI Taxonomy" id="2528527"/>
    <lineage>
        <taxon>Bacteria</taxon>
        <taxon>Pseudomonadati</taxon>
        <taxon>Pseudomonadota</taxon>
        <taxon>Gammaproteobacteria</taxon>
        <taxon>Oceanospirillales</taxon>
        <taxon>Aestuariirhabdaceae</taxon>
        <taxon>Aestuariirhabdus</taxon>
    </lineage>
</organism>
<dbReference type="PROSITE" id="PS50110">
    <property type="entry name" value="RESPONSE_REGULATORY"/>
    <property type="match status" value="1"/>
</dbReference>
<dbReference type="SUPFAM" id="SSF52540">
    <property type="entry name" value="P-loop containing nucleoside triphosphate hydrolases"/>
    <property type="match status" value="1"/>
</dbReference>